<dbReference type="PROSITE" id="PS51257">
    <property type="entry name" value="PROKAR_LIPOPROTEIN"/>
    <property type="match status" value="1"/>
</dbReference>
<comment type="caution">
    <text evidence="2">The sequence shown here is derived from an EMBL/GenBank/DDBJ whole genome shotgun (WGS) entry which is preliminary data.</text>
</comment>
<dbReference type="Proteomes" id="UP001165060">
    <property type="component" value="Unassembled WGS sequence"/>
</dbReference>
<dbReference type="EMBL" id="BRYB01003345">
    <property type="protein sequence ID" value="GMI35049.1"/>
    <property type="molecule type" value="Genomic_DNA"/>
</dbReference>
<name>A0ABQ6MY29_9STRA</name>
<keyword evidence="1" id="KW-0812">Transmembrane</keyword>
<sequence length="169" mass="17466">MKLKIKKAYIVYLGITSCLLYLLASVLLALQLFSSFSSLARLLLSLLSAVLSLALGLFCLSLEFRVSSAVETWFALAHTYAGKALLHLLLYLGVAPAGGVFTSLTGGVATAASFFLALSTALFAVQAARFGLDRQTLVMRGGGLGDAHTIAGESTVGGSTVASSAGTEL</sequence>
<feature type="transmembrane region" description="Helical" evidence="1">
    <location>
        <begin position="100"/>
        <end position="125"/>
    </location>
</feature>
<accession>A0ABQ6MY29</accession>
<evidence type="ECO:0000313" key="3">
    <source>
        <dbReference type="Proteomes" id="UP001165060"/>
    </source>
</evidence>
<gene>
    <name evidence="2" type="ORF">TeGR_g12373</name>
</gene>
<proteinExistence type="predicted"/>
<keyword evidence="3" id="KW-1185">Reference proteome</keyword>
<evidence type="ECO:0000256" key="1">
    <source>
        <dbReference type="SAM" id="Phobius"/>
    </source>
</evidence>
<protein>
    <submittedName>
        <fullName evidence="2">Uncharacterized protein</fullName>
    </submittedName>
</protein>
<feature type="transmembrane region" description="Helical" evidence="1">
    <location>
        <begin position="39"/>
        <end position="60"/>
    </location>
</feature>
<feature type="transmembrane region" description="Helical" evidence="1">
    <location>
        <begin position="72"/>
        <end position="94"/>
    </location>
</feature>
<evidence type="ECO:0000313" key="2">
    <source>
        <dbReference type="EMBL" id="GMI35049.1"/>
    </source>
</evidence>
<keyword evidence="1" id="KW-0472">Membrane</keyword>
<reference evidence="2 3" key="1">
    <citation type="journal article" date="2023" name="Commun. Biol.">
        <title>Genome analysis of Parmales, the sister group of diatoms, reveals the evolutionary specialization of diatoms from phago-mixotrophs to photoautotrophs.</title>
        <authorList>
            <person name="Ban H."/>
            <person name="Sato S."/>
            <person name="Yoshikawa S."/>
            <person name="Yamada K."/>
            <person name="Nakamura Y."/>
            <person name="Ichinomiya M."/>
            <person name="Sato N."/>
            <person name="Blanc-Mathieu R."/>
            <person name="Endo H."/>
            <person name="Kuwata A."/>
            <person name="Ogata H."/>
        </authorList>
    </citation>
    <scope>NUCLEOTIDE SEQUENCE [LARGE SCALE GENOMIC DNA]</scope>
</reference>
<organism evidence="2 3">
    <name type="scientific">Tetraparma gracilis</name>
    <dbReference type="NCBI Taxonomy" id="2962635"/>
    <lineage>
        <taxon>Eukaryota</taxon>
        <taxon>Sar</taxon>
        <taxon>Stramenopiles</taxon>
        <taxon>Ochrophyta</taxon>
        <taxon>Bolidophyceae</taxon>
        <taxon>Parmales</taxon>
        <taxon>Triparmaceae</taxon>
        <taxon>Tetraparma</taxon>
    </lineage>
</organism>
<keyword evidence="1" id="KW-1133">Transmembrane helix</keyword>
<feature type="transmembrane region" description="Helical" evidence="1">
    <location>
        <begin position="9"/>
        <end position="33"/>
    </location>
</feature>